<evidence type="ECO:0000313" key="9">
    <source>
        <dbReference type="Proteomes" id="UP001497497"/>
    </source>
</evidence>
<dbReference type="AlphaFoldDB" id="A0AAV2HUJ6"/>
<dbReference type="PANTHER" id="PTHR46028:SF2">
    <property type="entry name" value="KYNURENINE 3-MONOOXYGENASE"/>
    <property type="match status" value="1"/>
</dbReference>
<comment type="cofactor">
    <cofactor evidence="1">
        <name>FAD</name>
        <dbReference type="ChEBI" id="CHEBI:57692"/>
    </cofactor>
</comment>
<keyword evidence="4" id="KW-0521">NADP</keyword>
<dbReference type="Proteomes" id="UP001497497">
    <property type="component" value="Unassembled WGS sequence"/>
</dbReference>
<evidence type="ECO:0000256" key="5">
    <source>
        <dbReference type="ARBA" id="ARBA00023002"/>
    </source>
</evidence>
<evidence type="ECO:0000256" key="6">
    <source>
        <dbReference type="ARBA" id="ARBA00023033"/>
    </source>
</evidence>
<gene>
    <name evidence="8" type="ORF">GSLYS_00011698001</name>
</gene>
<dbReference type="GO" id="GO:0005741">
    <property type="term" value="C:mitochondrial outer membrane"/>
    <property type="evidence" value="ECO:0007669"/>
    <property type="project" value="TreeGrafter"/>
</dbReference>
<feature type="non-terminal residue" evidence="8">
    <location>
        <position position="117"/>
    </location>
</feature>
<dbReference type="PRINTS" id="PR00420">
    <property type="entry name" value="RNGMNOXGNASE"/>
</dbReference>
<dbReference type="GO" id="GO:0070189">
    <property type="term" value="P:kynurenine metabolic process"/>
    <property type="evidence" value="ECO:0007669"/>
    <property type="project" value="TreeGrafter"/>
</dbReference>
<keyword evidence="9" id="KW-1185">Reference proteome</keyword>
<keyword evidence="3" id="KW-0274">FAD</keyword>
<dbReference type="InterPro" id="IPR002938">
    <property type="entry name" value="FAD-bd"/>
</dbReference>
<dbReference type="Pfam" id="PF01494">
    <property type="entry name" value="FAD_binding_3"/>
    <property type="match status" value="1"/>
</dbReference>
<dbReference type="InterPro" id="IPR036188">
    <property type="entry name" value="FAD/NAD-bd_sf"/>
</dbReference>
<sequence>KLDASKLHVWPRRDLMLILLPNVDGTFSGTLFMPADKFKDILGCPKRLLDFFHSTFTDLVPLVGSEYLVQHFTGSGKTRPGYLVSNKVRPYHSKGRMVLVGDAAHAVVPFYGQGMNA</sequence>
<feature type="non-terminal residue" evidence="8">
    <location>
        <position position="1"/>
    </location>
</feature>
<proteinExistence type="predicted"/>
<evidence type="ECO:0000313" key="8">
    <source>
        <dbReference type="EMBL" id="CAL1537796.1"/>
    </source>
</evidence>
<dbReference type="GO" id="GO:0004502">
    <property type="term" value="F:kynurenine 3-monooxygenase activity"/>
    <property type="evidence" value="ECO:0007669"/>
    <property type="project" value="TreeGrafter"/>
</dbReference>
<dbReference type="SUPFAM" id="SSF51905">
    <property type="entry name" value="FAD/NAD(P)-binding domain"/>
    <property type="match status" value="1"/>
</dbReference>
<evidence type="ECO:0000259" key="7">
    <source>
        <dbReference type="Pfam" id="PF01494"/>
    </source>
</evidence>
<evidence type="ECO:0000256" key="3">
    <source>
        <dbReference type="ARBA" id="ARBA00022827"/>
    </source>
</evidence>
<keyword evidence="2" id="KW-0285">Flavoprotein</keyword>
<feature type="domain" description="FAD-binding" evidence="7">
    <location>
        <begin position="91"/>
        <end position="116"/>
    </location>
</feature>
<reference evidence="8 9" key="1">
    <citation type="submission" date="2024-04" db="EMBL/GenBank/DDBJ databases">
        <authorList>
            <consortium name="Genoscope - CEA"/>
            <person name="William W."/>
        </authorList>
    </citation>
    <scope>NUCLEOTIDE SEQUENCE [LARGE SCALE GENOMIC DNA]</scope>
</reference>
<evidence type="ECO:0000256" key="1">
    <source>
        <dbReference type="ARBA" id="ARBA00001974"/>
    </source>
</evidence>
<evidence type="ECO:0000256" key="4">
    <source>
        <dbReference type="ARBA" id="ARBA00022857"/>
    </source>
</evidence>
<protein>
    <recommendedName>
        <fullName evidence="7">FAD-binding domain-containing protein</fullName>
    </recommendedName>
</protein>
<dbReference type="Gene3D" id="3.50.50.60">
    <property type="entry name" value="FAD/NAD(P)-binding domain"/>
    <property type="match status" value="1"/>
</dbReference>
<keyword evidence="5" id="KW-0560">Oxidoreductase</keyword>
<keyword evidence="6" id="KW-0503">Monooxygenase</keyword>
<name>A0AAV2HUJ6_LYMST</name>
<comment type="caution">
    <text evidence="8">The sequence shown here is derived from an EMBL/GenBank/DDBJ whole genome shotgun (WGS) entry which is preliminary data.</text>
</comment>
<evidence type="ECO:0000256" key="2">
    <source>
        <dbReference type="ARBA" id="ARBA00022630"/>
    </source>
</evidence>
<dbReference type="EMBL" id="CAXITT010000275">
    <property type="protein sequence ID" value="CAL1537796.1"/>
    <property type="molecule type" value="Genomic_DNA"/>
</dbReference>
<organism evidence="8 9">
    <name type="scientific">Lymnaea stagnalis</name>
    <name type="common">Great pond snail</name>
    <name type="synonym">Helix stagnalis</name>
    <dbReference type="NCBI Taxonomy" id="6523"/>
    <lineage>
        <taxon>Eukaryota</taxon>
        <taxon>Metazoa</taxon>
        <taxon>Spiralia</taxon>
        <taxon>Lophotrochozoa</taxon>
        <taxon>Mollusca</taxon>
        <taxon>Gastropoda</taxon>
        <taxon>Heterobranchia</taxon>
        <taxon>Euthyneura</taxon>
        <taxon>Panpulmonata</taxon>
        <taxon>Hygrophila</taxon>
        <taxon>Lymnaeoidea</taxon>
        <taxon>Lymnaeidae</taxon>
        <taxon>Lymnaea</taxon>
    </lineage>
</organism>
<dbReference type="PANTHER" id="PTHR46028">
    <property type="entry name" value="KYNURENINE 3-MONOOXYGENASE"/>
    <property type="match status" value="1"/>
</dbReference>
<dbReference type="GO" id="GO:0071949">
    <property type="term" value="F:FAD binding"/>
    <property type="evidence" value="ECO:0007669"/>
    <property type="project" value="InterPro"/>
</dbReference>
<accession>A0AAV2HUJ6</accession>